<dbReference type="AlphaFoldDB" id="A0A9D1X4V5"/>
<feature type="transmembrane region" description="Helical" evidence="1">
    <location>
        <begin position="167"/>
        <end position="188"/>
    </location>
</feature>
<reference evidence="3" key="2">
    <citation type="submission" date="2021-04" db="EMBL/GenBank/DDBJ databases">
        <authorList>
            <person name="Gilroy R."/>
        </authorList>
    </citation>
    <scope>NUCLEOTIDE SEQUENCE</scope>
    <source>
        <strain evidence="3">ChiSxjej3B15-1167</strain>
    </source>
</reference>
<keyword evidence="1" id="KW-1133">Transmembrane helix</keyword>
<evidence type="ECO:0000256" key="1">
    <source>
        <dbReference type="SAM" id="Phobius"/>
    </source>
</evidence>
<feature type="transmembrane region" description="Helical" evidence="1">
    <location>
        <begin position="135"/>
        <end position="155"/>
    </location>
</feature>
<proteinExistence type="predicted"/>
<evidence type="ECO:0000313" key="4">
    <source>
        <dbReference type="Proteomes" id="UP000886805"/>
    </source>
</evidence>
<dbReference type="InterPro" id="IPR058279">
    <property type="entry name" value="DUF7973"/>
</dbReference>
<feature type="transmembrane region" description="Helical" evidence="1">
    <location>
        <begin position="200"/>
        <end position="217"/>
    </location>
</feature>
<feature type="domain" description="DUF7973" evidence="2">
    <location>
        <begin position="197"/>
        <end position="295"/>
    </location>
</feature>
<feature type="transmembrane region" description="Helical" evidence="1">
    <location>
        <begin position="88"/>
        <end position="115"/>
    </location>
</feature>
<feature type="transmembrane region" description="Helical" evidence="1">
    <location>
        <begin position="53"/>
        <end position="76"/>
    </location>
</feature>
<organism evidence="3 4">
    <name type="scientific">Candidatus Anaerobutyricum stercoripullorum</name>
    <dbReference type="NCBI Taxonomy" id="2838456"/>
    <lineage>
        <taxon>Bacteria</taxon>
        <taxon>Bacillati</taxon>
        <taxon>Bacillota</taxon>
        <taxon>Clostridia</taxon>
        <taxon>Lachnospirales</taxon>
        <taxon>Lachnospiraceae</taxon>
        <taxon>Anaerobutyricum</taxon>
    </lineage>
</organism>
<dbReference type="EMBL" id="DXEQ01000227">
    <property type="protein sequence ID" value="HIX72902.1"/>
    <property type="molecule type" value="Genomic_DNA"/>
</dbReference>
<feature type="transmembrane region" description="Helical" evidence="1">
    <location>
        <begin position="247"/>
        <end position="265"/>
    </location>
</feature>
<protein>
    <recommendedName>
        <fullName evidence="2">DUF7973 domain-containing protein</fullName>
    </recommendedName>
</protein>
<evidence type="ECO:0000313" key="3">
    <source>
        <dbReference type="EMBL" id="HIX72902.1"/>
    </source>
</evidence>
<keyword evidence="1" id="KW-0472">Membrane</keyword>
<feature type="domain" description="DUF7973" evidence="2">
    <location>
        <begin position="4"/>
        <end position="154"/>
    </location>
</feature>
<dbReference type="Pfam" id="PF25928">
    <property type="entry name" value="DUF7973"/>
    <property type="match status" value="2"/>
</dbReference>
<evidence type="ECO:0000259" key="2">
    <source>
        <dbReference type="Pfam" id="PF25928"/>
    </source>
</evidence>
<keyword evidence="1" id="KW-0812">Transmembrane</keyword>
<name>A0A9D1X4V5_9FIRM</name>
<gene>
    <name evidence="3" type="ORF">H9849_07750</name>
</gene>
<comment type="caution">
    <text evidence="3">The sequence shown here is derived from an EMBL/GenBank/DDBJ whole genome shotgun (WGS) entry which is preliminary data.</text>
</comment>
<accession>A0A9D1X4V5</accession>
<dbReference type="Proteomes" id="UP000886805">
    <property type="component" value="Unassembled WGS sequence"/>
</dbReference>
<sequence length="301" mass="30649">MSIINLIAAFGGGAFAASIGALPAFIMTGVFAVVGAVASMCGAADAGNILTNYFAFGSFFGPHIAFAGGVAAAAYAKKKGISENGADIATACAGFNAPDVLVVGGIFGVIGFLFKELVVANLFAGTISPRLVTDAPGFTVFCSAILVRLVFGGKLRTGDKSISQGGALGNTIVIGICYSLVVAGIYFAGLEVVPIETFAGSYHVLIFGMAAVGLIFAEIGQPFFGCHHIVIIAAEAAVQSYNTTQNVWMAIIMAVIFGTISALICDIETNLINSGTDSHIDGPACAILIMTFAVNACFPAM</sequence>
<reference evidence="3" key="1">
    <citation type="journal article" date="2021" name="PeerJ">
        <title>Extensive microbial diversity within the chicken gut microbiome revealed by metagenomics and culture.</title>
        <authorList>
            <person name="Gilroy R."/>
            <person name="Ravi A."/>
            <person name="Getino M."/>
            <person name="Pursley I."/>
            <person name="Horton D.L."/>
            <person name="Alikhan N.F."/>
            <person name="Baker D."/>
            <person name="Gharbi K."/>
            <person name="Hall N."/>
            <person name="Watson M."/>
            <person name="Adriaenssens E.M."/>
            <person name="Foster-Nyarko E."/>
            <person name="Jarju S."/>
            <person name="Secka A."/>
            <person name="Antonio M."/>
            <person name="Oren A."/>
            <person name="Chaudhuri R.R."/>
            <person name="La Ragione R."/>
            <person name="Hildebrand F."/>
            <person name="Pallen M.J."/>
        </authorList>
    </citation>
    <scope>NUCLEOTIDE SEQUENCE</scope>
    <source>
        <strain evidence="3">ChiSxjej3B15-1167</strain>
    </source>
</reference>